<gene>
    <name evidence="1" type="ORF">L6452_01824</name>
</gene>
<name>A0ACB9FIE5_ARCLA</name>
<accession>A0ACB9FIE5</accession>
<dbReference type="Proteomes" id="UP001055879">
    <property type="component" value="Linkage Group LG01"/>
</dbReference>
<reference evidence="1 2" key="2">
    <citation type="journal article" date="2022" name="Mol. Ecol. Resour.">
        <title>The genomes of chicory, endive, great burdock and yacon provide insights into Asteraceae paleo-polyploidization history and plant inulin production.</title>
        <authorList>
            <person name="Fan W."/>
            <person name="Wang S."/>
            <person name="Wang H."/>
            <person name="Wang A."/>
            <person name="Jiang F."/>
            <person name="Liu H."/>
            <person name="Zhao H."/>
            <person name="Xu D."/>
            <person name="Zhang Y."/>
        </authorList>
    </citation>
    <scope>NUCLEOTIDE SEQUENCE [LARGE SCALE GENOMIC DNA]</scope>
    <source>
        <strain evidence="2">cv. Niubang</strain>
    </source>
</reference>
<dbReference type="EMBL" id="CM042047">
    <property type="protein sequence ID" value="KAI3770683.1"/>
    <property type="molecule type" value="Genomic_DNA"/>
</dbReference>
<evidence type="ECO:0000313" key="2">
    <source>
        <dbReference type="Proteomes" id="UP001055879"/>
    </source>
</evidence>
<organism evidence="1 2">
    <name type="scientific">Arctium lappa</name>
    <name type="common">Greater burdock</name>
    <name type="synonym">Lappa major</name>
    <dbReference type="NCBI Taxonomy" id="4217"/>
    <lineage>
        <taxon>Eukaryota</taxon>
        <taxon>Viridiplantae</taxon>
        <taxon>Streptophyta</taxon>
        <taxon>Embryophyta</taxon>
        <taxon>Tracheophyta</taxon>
        <taxon>Spermatophyta</taxon>
        <taxon>Magnoliopsida</taxon>
        <taxon>eudicotyledons</taxon>
        <taxon>Gunneridae</taxon>
        <taxon>Pentapetalae</taxon>
        <taxon>asterids</taxon>
        <taxon>campanulids</taxon>
        <taxon>Asterales</taxon>
        <taxon>Asteraceae</taxon>
        <taxon>Carduoideae</taxon>
        <taxon>Cardueae</taxon>
        <taxon>Arctiinae</taxon>
        <taxon>Arctium</taxon>
    </lineage>
</organism>
<comment type="caution">
    <text evidence="1">The sequence shown here is derived from an EMBL/GenBank/DDBJ whole genome shotgun (WGS) entry which is preliminary data.</text>
</comment>
<reference evidence="2" key="1">
    <citation type="journal article" date="2022" name="Mol. Ecol. Resour.">
        <title>The genomes of chicory, endive, great burdock and yacon provide insights into Asteraceae palaeo-polyploidization history and plant inulin production.</title>
        <authorList>
            <person name="Fan W."/>
            <person name="Wang S."/>
            <person name="Wang H."/>
            <person name="Wang A."/>
            <person name="Jiang F."/>
            <person name="Liu H."/>
            <person name="Zhao H."/>
            <person name="Xu D."/>
            <person name="Zhang Y."/>
        </authorList>
    </citation>
    <scope>NUCLEOTIDE SEQUENCE [LARGE SCALE GENOMIC DNA]</scope>
    <source>
        <strain evidence="2">cv. Niubang</strain>
    </source>
</reference>
<sequence length="954" mass="107428">MDFPQFPHLKMHRRSPTPLKNLFFNAFPKTHFINHPYRSNKFISSYLTSLQLTPSTAQSHSPIKRKHTLRKWDKEKLRRYSEKLRDCAANRSVNEGKAIHKQIMESNIELDSHLWVSLINFYAKCGCLNVARQVLADMPHRDVVSWTALISGFVGEGCGTQGLLLFREMLEEDIRPNEFTLATVLKACCVCLNVEFGRQLHSQIVKSGFFSDGHVGSTLVDLYAKCGELEYAEKVCHNLPAKNAVSWNSLLNGFALMGDDQKVLRLFSRMKETEMKFNKYTLCTILKGCASSGNLKTGQVVHGMAIVSGCQDEEFVSCSLVDMYSKCGLADDALKVFWMLKSPDTVTWSAMICCLEQQGREEQAAELFCMMMSLGLRPNQFTLTSIVSAAKDLGDIYFSQCLHACVHKYGFANETLVCNALITMYMKNGSVDDGFKIFNAMSQRDLVSWNGLLSGFHDSESCDGLRIFREILVNGFKPNMYTFISALRSCTSLSNSEVGKQVHAQVIKDSLDSDCYVGTALIDMYVKSKCMKDAEKIVNRLNEIDLFTWTTIIAGCAQTDQGEKSIHYFSQMHKDGVKPNEFTLAGCLRGCSGIASLKNGRQLHSFVIKDGHVDDPFVASALVDMYGKCGCIDDAEMIFEAMESHDTVLWNTIISQYSQHGQGEKALQAFESMIIKGVLPDGVTFIGILSACSHLGLIQVGREHFNSMSEVYGIPPTIEHYACMVDILGRAGKFNEVESLIDRMKLTPPNSLIWETLLGACKVHGNVELGQRVAEKLFQIEPEVDSNYIMLSNIFAAKGMWDEVAQIRASMSHQGIKKEPGCSWVEVDTQTHVFLSQDTSHKRILEIHQKLEELEERLFSVGYIPNTDYVLHNVPDSEKRKILSHHSERLALAFSLINNNLNKMVRIFKNLRICGDCHEYMKLVSSITNKNIVIRDAKRFHHFQDGACSCQDYW</sequence>
<keyword evidence="2" id="KW-1185">Reference proteome</keyword>
<evidence type="ECO:0000313" key="1">
    <source>
        <dbReference type="EMBL" id="KAI3770683.1"/>
    </source>
</evidence>
<protein>
    <submittedName>
        <fullName evidence="1">Uncharacterized protein</fullName>
    </submittedName>
</protein>
<proteinExistence type="predicted"/>